<geneLocation type="plasmid" evidence="2">
    <name>pne_2</name>
</geneLocation>
<proteinExistence type="predicted"/>
<dbReference type="AlphaFoldDB" id="A0A7D7QHC9"/>
<evidence type="ECO:0000313" key="2">
    <source>
        <dbReference type="Proteomes" id="UP000514713"/>
    </source>
</evidence>
<reference evidence="2" key="1">
    <citation type="submission" date="2020-06" db="EMBL/GenBank/DDBJ databases">
        <title>Nostoc edaphicum CCNP1411 genome.</title>
        <authorList>
            <person name="Fidor A."/>
            <person name="Grabski M."/>
            <person name="Gawor J."/>
            <person name="Gromadka R."/>
            <person name="Wegrzyn G."/>
            <person name="Mazur-Marzec H."/>
        </authorList>
    </citation>
    <scope>NUCLEOTIDE SEQUENCE [LARGE SCALE GENOMIC DNA]</scope>
    <source>
        <strain evidence="2">CCNP1411</strain>
        <plasmid evidence="2">pne_2</plasmid>
    </source>
</reference>
<accession>A0A7D7QHC9</accession>
<protein>
    <submittedName>
        <fullName evidence="1">Uncharacterized protein</fullName>
    </submittedName>
</protein>
<gene>
    <name evidence="1" type="ORF">HUN01_00280</name>
</gene>
<dbReference type="EMBL" id="CP054694">
    <property type="protein sequence ID" value="QMS86104.1"/>
    <property type="molecule type" value="Genomic_DNA"/>
</dbReference>
<name>A0A7D7QHC9_9NOSO</name>
<evidence type="ECO:0000313" key="1">
    <source>
        <dbReference type="EMBL" id="QMS86104.1"/>
    </source>
</evidence>
<keyword evidence="2" id="KW-1185">Reference proteome</keyword>
<dbReference type="Proteomes" id="UP000514713">
    <property type="component" value="Plasmid pNe_2"/>
</dbReference>
<dbReference type="KEGG" id="ned:HUN01_00280"/>
<keyword evidence="1" id="KW-0614">Plasmid</keyword>
<sequence length="62" mass="6734">MGESLGAMPSLQDATRTARYAYADDLKMLPLTVKTYVKLLEKLSSKGRNSLSCSSAHSKLAK</sequence>
<organism evidence="1 2">
    <name type="scientific">Nostoc edaphicum CCNP1411</name>
    <dbReference type="NCBI Taxonomy" id="1472755"/>
    <lineage>
        <taxon>Bacteria</taxon>
        <taxon>Bacillati</taxon>
        <taxon>Cyanobacteriota</taxon>
        <taxon>Cyanophyceae</taxon>
        <taxon>Nostocales</taxon>
        <taxon>Nostocaceae</taxon>
        <taxon>Nostoc</taxon>
    </lineage>
</organism>